<proteinExistence type="predicted"/>
<dbReference type="RefSeq" id="WP_319981856.1">
    <property type="nucleotide sequence ID" value="NZ_JAXAVU010000019.1"/>
</dbReference>
<keyword evidence="3" id="KW-1185">Reference proteome</keyword>
<gene>
    <name evidence="2" type="ORF">SK854_47805</name>
</gene>
<comment type="caution">
    <text evidence="2">The sequence shown here is derived from an EMBL/GenBank/DDBJ whole genome shotgun (WGS) entry which is preliminary data.</text>
</comment>
<name>A0ABU4VEQ6_9PSEU</name>
<dbReference type="Proteomes" id="UP001285352">
    <property type="component" value="Unassembled WGS sequence"/>
</dbReference>
<reference evidence="2 3" key="2">
    <citation type="submission" date="2023-11" db="EMBL/GenBank/DDBJ databases">
        <authorList>
            <person name="Lara A.C."/>
            <person name="Chronakova A."/>
        </authorList>
    </citation>
    <scope>NUCLEOTIDE SEQUENCE [LARGE SCALE GENOMIC DNA]</scope>
    <source>
        <strain evidence="2 3">BCCO 10_0061</strain>
    </source>
</reference>
<feature type="region of interest" description="Disordered" evidence="1">
    <location>
        <begin position="87"/>
        <end position="114"/>
    </location>
</feature>
<evidence type="ECO:0000313" key="3">
    <source>
        <dbReference type="Proteomes" id="UP001285352"/>
    </source>
</evidence>
<protein>
    <submittedName>
        <fullName evidence="2">Uncharacterized protein</fullName>
    </submittedName>
</protein>
<feature type="compositionally biased region" description="Basic and acidic residues" evidence="1">
    <location>
        <begin position="103"/>
        <end position="114"/>
    </location>
</feature>
<reference evidence="2 3" key="1">
    <citation type="submission" date="2023-11" db="EMBL/GenBank/DDBJ databases">
        <title>Lentzea sokolovensis, sp. nov., Lentzea kristufkii, sp. nov., and Lentzea miocenensis, sp. nov., rare actinobacteria from Sokolov Coal Basin, Miocene lacustrine sediment, Czech Republic.</title>
        <authorList>
            <person name="Lara A."/>
            <person name="Kotroba L."/>
            <person name="Nouioui I."/>
            <person name="Neumann-Schaal M."/>
            <person name="Mast Y."/>
            <person name="Chronakova A."/>
        </authorList>
    </citation>
    <scope>NUCLEOTIDE SEQUENCE [LARGE SCALE GENOMIC DNA]</scope>
    <source>
        <strain evidence="2 3">BCCO 10_0061</strain>
    </source>
</reference>
<sequence>MIRQSDRFVPFCQRVDVARSALPLTPDQSNELARRRGLQADENLEIANATGGNVLRAATRTTDEGDGFALLHKQPRGCGWQVMSGPDRHAETTCAGRVSETTGLRRDPRTDTDQ</sequence>
<organism evidence="2 3">
    <name type="scientific">Lentzea sokolovensis</name>
    <dbReference type="NCBI Taxonomy" id="3095429"/>
    <lineage>
        <taxon>Bacteria</taxon>
        <taxon>Bacillati</taxon>
        <taxon>Actinomycetota</taxon>
        <taxon>Actinomycetes</taxon>
        <taxon>Pseudonocardiales</taxon>
        <taxon>Pseudonocardiaceae</taxon>
        <taxon>Lentzea</taxon>
    </lineage>
</organism>
<dbReference type="EMBL" id="JAXAVU010000019">
    <property type="protein sequence ID" value="MDX8149895.1"/>
    <property type="molecule type" value="Genomic_DNA"/>
</dbReference>
<evidence type="ECO:0000256" key="1">
    <source>
        <dbReference type="SAM" id="MobiDB-lite"/>
    </source>
</evidence>
<accession>A0ABU4VEQ6</accession>
<evidence type="ECO:0000313" key="2">
    <source>
        <dbReference type="EMBL" id="MDX8149895.1"/>
    </source>
</evidence>